<dbReference type="GO" id="GO:0000285">
    <property type="term" value="F:1-phosphatidylinositol-3-phosphate 5-kinase activity"/>
    <property type="evidence" value="ECO:0007669"/>
    <property type="project" value="UniProtKB-EC"/>
</dbReference>
<dbReference type="InterPro" id="IPR002498">
    <property type="entry name" value="PInositol-4-P-4/5-kinase_core"/>
</dbReference>
<dbReference type="FunFam" id="3.30.810.10:FF:000001">
    <property type="entry name" value="1-phosphatidylinositol 3-phosphate 5-kinase FAB1"/>
    <property type="match status" value="1"/>
</dbReference>
<dbReference type="PANTHER" id="PTHR45748:SF4">
    <property type="entry name" value="1-PHOSPHATIDYLINOSITOL-3-PHOSPHATE 5-KINASE FAB1D-RELATED"/>
    <property type="match status" value="1"/>
</dbReference>
<keyword evidence="5 8" id="KW-0067">ATP-binding</keyword>
<keyword evidence="12" id="KW-1185">Reference proteome</keyword>
<feature type="compositionally biased region" description="Polar residues" evidence="9">
    <location>
        <begin position="518"/>
        <end position="533"/>
    </location>
</feature>
<dbReference type="Gene3D" id="3.30.810.10">
    <property type="entry name" value="2-Layer Sandwich"/>
    <property type="match status" value="1"/>
</dbReference>
<feature type="compositionally biased region" description="Polar residues" evidence="9">
    <location>
        <begin position="1539"/>
        <end position="1549"/>
    </location>
</feature>
<sequence>MPSLSPAASLKSNCSSISSCRDIASDSNFYERPYVEGSNADISQEDSSLKAPLDDSNLAVKLNGDLVKQHSENVSFATIREVETAEVPQGTDNNVERVGPSVEGSATSLPNDERNAEFWLPPEPEDWEDDVIGSVASYDDDDDDCGDGITWAKPSSLSFFEEEGTASYKFKEEKLKALNKIKNGKFMALISQLVKSVGVNLSGEHGEDWVDIVTSLSWEAAAFVKPSTHQGKAMDPDKYVKIKCIATGLRSQSQLIKGLVFKRHAAHKHMPTKYKNPRLLLIHGSLDLSSGGLSSFDSMQQQEKSNLKTIVEMIENCHPNVILVERSVSRDIQESILAKGMTLVFDMKLHRLERVAYCIGSPILSAELAIGQKLRKCDSFHIEKFVEEHDVCNDGGKKPSKTLMFLEGCPSRLGCTIVLMGASSDELKRIKHVIRCAVVMAYNFMLETSFLLDQSAMFSTISPSEVVDLALGNKRLTVIGSDETNMSHQKESNAELNTPFKLDIPFSKGYLPHEPENPMSSPEGNSSLTFQSHNPATFPELSISTSIQKVMDDSFSLFSDSSESIATSFGFYGLNQDGQGANKIQISSASEALTHHEDKQKDRYMEEKLPDTEQDYRSEFSDTWKHSDDTEDHMPSKDDICAVLDSESILVLMSSRNASRGTICEQSHFSHIKFYRSFDIPLGMFLHDNLLNQRLQCKSCGETPEVHFFYYAHHNKQLTIQVRQLPARKSLPGEIEGKLWMWSRCGLCQDGSSKSTKRILISTAARGLSFGKFLELSFSDNSSFNFPSSCGHSFHKDFLYFFGLGPMVAMFKYSPVATYSVSLPPQKMEFSASVKREFLKKYSDDVYLQGILMFLDIEKSLKELETRYSGVTLNIQGSSKDFSDIMLMLKQEKSQFEVDIQNAVKDESEVDAACRFLSFNRIQLELLLESCIWDRRLHALLSSDLKVINANSTGSVHIEANECPAIDIHIDGKVGPIRHHYSWPTSVVTNDASRTTTGVWNETGLAVDSLLTGTSLENGSHAFDSPLIPEMDKKMPIGKQIEDAGSYSHHDLIGKPHLSLLLSPESDKGWIWAPFTDIQREYVGDLQRGYVPKIESFSSYGAESVAQKLIDDEGSRLHIPLGANDFIVSDYEDEFSSIIACALTLLKDVELATEYLSEDARKERGIDSKSTESSQRLTRVFSLTTSRWPLFGSLDSDGLQSPPTNLEDSHSSSFDGLDLLDSSVSFSASHLEVSMGLGKKRKYTVVCLFASQFRQLRDRCCPSEVNFIASLSRCRNWDAKGGKSKSLFAKTLDDRLIIKEIQRTELDSFMTFATNYFEYMNECYELGNQTCLAKILGIYQVVIRPTKHGKETRHNLLVMENLSFGWHITRQYDLKGALHARFNTAEPGEVLLDQNFVNDMNVSPLYVSRKSKRNLQRAVYNDTNFLNSINVMDYSLLVGVDNERRDLVCGIIDYLRQYTWDKQLENLVKSSLVVPKNQLPTIISPIEYKKRFRKFISTHFLTVPDHWCSQRSSNPCKLCSPPLGNCLSHKKSQKRGNQDDGSCQMTSQKQGKHEAGTLKLESFA</sequence>
<dbReference type="SMART" id="SM00330">
    <property type="entry name" value="PIPKc"/>
    <property type="match status" value="1"/>
</dbReference>
<evidence type="ECO:0000256" key="5">
    <source>
        <dbReference type="ARBA" id="ARBA00022840"/>
    </source>
</evidence>
<accession>A0AAD4JN79</accession>
<dbReference type="EMBL" id="SDAM02000027">
    <property type="protein sequence ID" value="KAH6836103.1"/>
    <property type="molecule type" value="Genomic_DNA"/>
</dbReference>
<dbReference type="InterPro" id="IPR027484">
    <property type="entry name" value="PInositol-4-P-5-kinase_N"/>
</dbReference>
<comment type="caution">
    <text evidence="11">The sequence shown here is derived from an EMBL/GenBank/DDBJ whole genome shotgun (WGS) entry which is preliminary data.</text>
</comment>
<dbReference type="PANTHER" id="PTHR45748">
    <property type="entry name" value="1-PHOSPHATIDYLINOSITOL 3-PHOSPHATE 5-KINASE-RELATED"/>
    <property type="match status" value="1"/>
</dbReference>
<keyword evidence="2 8" id="KW-0808">Transferase</keyword>
<dbReference type="Proteomes" id="UP001190926">
    <property type="component" value="Unassembled WGS sequence"/>
</dbReference>
<feature type="domain" description="PIPK" evidence="10">
    <location>
        <begin position="1173"/>
        <end position="1500"/>
    </location>
</feature>
<dbReference type="Pfam" id="PF00118">
    <property type="entry name" value="Cpn60_TCP1"/>
    <property type="match status" value="1"/>
</dbReference>
<dbReference type="CDD" id="cd17300">
    <property type="entry name" value="PIPKc_PIKfyve"/>
    <property type="match status" value="1"/>
</dbReference>
<dbReference type="InterPro" id="IPR027483">
    <property type="entry name" value="PInositol-4-P-4/5-kinase_C_sf"/>
</dbReference>
<name>A0AAD4JN79_PERFH</name>
<evidence type="ECO:0000313" key="11">
    <source>
        <dbReference type="EMBL" id="KAH6836103.1"/>
    </source>
</evidence>
<dbReference type="GO" id="GO:0010008">
    <property type="term" value="C:endosome membrane"/>
    <property type="evidence" value="ECO:0007669"/>
    <property type="project" value="TreeGrafter"/>
</dbReference>
<dbReference type="PROSITE" id="PS51455">
    <property type="entry name" value="PIPK"/>
    <property type="match status" value="1"/>
</dbReference>
<organism evidence="11 12">
    <name type="scientific">Perilla frutescens var. hirtella</name>
    <name type="common">Perilla citriodora</name>
    <name type="synonym">Perilla setoyensis</name>
    <dbReference type="NCBI Taxonomy" id="608512"/>
    <lineage>
        <taxon>Eukaryota</taxon>
        <taxon>Viridiplantae</taxon>
        <taxon>Streptophyta</taxon>
        <taxon>Embryophyta</taxon>
        <taxon>Tracheophyta</taxon>
        <taxon>Spermatophyta</taxon>
        <taxon>Magnoliopsida</taxon>
        <taxon>eudicotyledons</taxon>
        <taxon>Gunneridae</taxon>
        <taxon>Pentapetalae</taxon>
        <taxon>asterids</taxon>
        <taxon>lamiids</taxon>
        <taxon>Lamiales</taxon>
        <taxon>Lamiaceae</taxon>
        <taxon>Nepetoideae</taxon>
        <taxon>Elsholtzieae</taxon>
        <taxon>Perilla</taxon>
    </lineage>
</organism>
<dbReference type="SUPFAM" id="SSF56104">
    <property type="entry name" value="SAICAR synthase-like"/>
    <property type="match status" value="1"/>
</dbReference>
<dbReference type="GO" id="GO:0046854">
    <property type="term" value="P:phosphatidylinositol phosphate biosynthetic process"/>
    <property type="evidence" value="ECO:0007669"/>
    <property type="project" value="TreeGrafter"/>
</dbReference>
<feature type="region of interest" description="Disordered" evidence="9">
    <location>
        <begin position="1530"/>
        <end position="1564"/>
    </location>
</feature>
<dbReference type="Pfam" id="PF01504">
    <property type="entry name" value="PIP5K"/>
    <property type="match status" value="2"/>
</dbReference>
<keyword evidence="4 8" id="KW-0418">Kinase</keyword>
<protein>
    <recommendedName>
        <fullName evidence="1">1-phosphatidylinositol-3-phosphate 5-kinase</fullName>
        <ecNumber evidence="1">2.7.1.150</ecNumber>
    </recommendedName>
    <alternativeName>
        <fullName evidence="7">Phosphatidylinositol 3-phosphate 5-kinase type III</fullName>
    </alternativeName>
</protein>
<evidence type="ECO:0000313" key="12">
    <source>
        <dbReference type="Proteomes" id="UP001190926"/>
    </source>
</evidence>
<reference evidence="11 12" key="1">
    <citation type="journal article" date="2021" name="Nat. Commun.">
        <title>Incipient diploidization of the medicinal plant Perilla within 10,000 years.</title>
        <authorList>
            <person name="Zhang Y."/>
            <person name="Shen Q."/>
            <person name="Leng L."/>
            <person name="Zhang D."/>
            <person name="Chen S."/>
            <person name="Shi Y."/>
            <person name="Ning Z."/>
            <person name="Chen S."/>
        </authorList>
    </citation>
    <scope>NUCLEOTIDE SEQUENCE [LARGE SCALE GENOMIC DNA]</scope>
    <source>
        <strain evidence="12">cv. PC099</strain>
    </source>
</reference>
<evidence type="ECO:0000256" key="3">
    <source>
        <dbReference type="ARBA" id="ARBA00022741"/>
    </source>
</evidence>
<dbReference type="Gene3D" id="3.30.800.10">
    <property type="entry name" value="Phosphatidylinositol Phosphate Kinase II Beta"/>
    <property type="match status" value="1"/>
</dbReference>
<evidence type="ECO:0000256" key="4">
    <source>
        <dbReference type="ARBA" id="ARBA00022777"/>
    </source>
</evidence>
<evidence type="ECO:0000256" key="6">
    <source>
        <dbReference type="ARBA" id="ARBA00023464"/>
    </source>
</evidence>
<evidence type="ECO:0000256" key="2">
    <source>
        <dbReference type="ARBA" id="ARBA00022679"/>
    </source>
</evidence>
<dbReference type="InterPro" id="IPR027409">
    <property type="entry name" value="GroEL-like_apical_dom_sf"/>
</dbReference>
<evidence type="ECO:0000256" key="1">
    <source>
        <dbReference type="ARBA" id="ARBA00012009"/>
    </source>
</evidence>
<gene>
    <name evidence="11" type="ORF">C2S53_020703</name>
</gene>
<evidence type="ECO:0000259" key="10">
    <source>
        <dbReference type="PROSITE" id="PS51455"/>
    </source>
</evidence>
<feature type="region of interest" description="Disordered" evidence="9">
    <location>
        <begin position="511"/>
        <end position="533"/>
    </location>
</feature>
<evidence type="ECO:0000256" key="7">
    <source>
        <dbReference type="ARBA" id="ARBA00077223"/>
    </source>
</evidence>
<dbReference type="InterPro" id="IPR044769">
    <property type="entry name" value="PIKfyve_PIPKc"/>
</dbReference>
<dbReference type="GO" id="GO:0005524">
    <property type="term" value="F:ATP binding"/>
    <property type="evidence" value="ECO:0007669"/>
    <property type="project" value="UniProtKB-UniRule"/>
</dbReference>
<dbReference type="CDD" id="cd03334">
    <property type="entry name" value="Fab1_TCP"/>
    <property type="match status" value="1"/>
</dbReference>
<proteinExistence type="predicted"/>
<dbReference type="InterPro" id="IPR002423">
    <property type="entry name" value="Cpn60/GroEL/TCP-1"/>
</dbReference>
<dbReference type="InterPro" id="IPR027410">
    <property type="entry name" value="TCP-1-like_intermed_sf"/>
</dbReference>
<feature type="compositionally biased region" description="Basic and acidic residues" evidence="9">
    <location>
        <begin position="593"/>
        <end position="612"/>
    </location>
</feature>
<dbReference type="Gene3D" id="3.50.7.10">
    <property type="entry name" value="GroEL"/>
    <property type="match status" value="1"/>
</dbReference>
<feature type="region of interest" description="Disordered" evidence="9">
    <location>
        <begin position="592"/>
        <end position="612"/>
    </location>
</feature>
<dbReference type="EC" id="2.7.1.150" evidence="1"/>
<evidence type="ECO:0000256" key="8">
    <source>
        <dbReference type="PROSITE-ProRule" id="PRU00781"/>
    </source>
</evidence>
<feature type="region of interest" description="Disordered" evidence="9">
    <location>
        <begin position="91"/>
        <end position="113"/>
    </location>
</feature>
<dbReference type="SUPFAM" id="SSF52029">
    <property type="entry name" value="GroEL apical domain-like"/>
    <property type="match status" value="1"/>
</dbReference>
<evidence type="ECO:0000256" key="9">
    <source>
        <dbReference type="SAM" id="MobiDB-lite"/>
    </source>
</evidence>
<dbReference type="FunFam" id="3.50.7.10:FF:000007">
    <property type="entry name" value="1-phosphatidylinositol 3-phosphate 5-kinase isoform X1"/>
    <property type="match status" value="1"/>
</dbReference>
<keyword evidence="3 8" id="KW-0547">Nucleotide-binding</keyword>
<dbReference type="SUPFAM" id="SSF54849">
    <property type="entry name" value="GroEL-intermediate domain like"/>
    <property type="match status" value="1"/>
</dbReference>
<comment type="subunit">
    <text evidence="6">Component of the PI(3,5)P2 regulatory complex at least composed of ATG18, SAC/FIG4, FAB1 and VAC14.</text>
</comment>